<dbReference type="EMBL" id="GBXM01074723">
    <property type="protein sequence ID" value="JAH33854.1"/>
    <property type="molecule type" value="Transcribed_RNA"/>
</dbReference>
<name>A0A0E9RXC9_ANGAN</name>
<accession>A0A0E9RXC9</accession>
<dbReference type="AlphaFoldDB" id="A0A0E9RXC9"/>
<reference evidence="1" key="2">
    <citation type="journal article" date="2015" name="Fish Shellfish Immunol.">
        <title>Early steps in the European eel (Anguilla anguilla)-Vibrio vulnificus interaction in the gills: Role of the RtxA13 toxin.</title>
        <authorList>
            <person name="Callol A."/>
            <person name="Pajuelo D."/>
            <person name="Ebbesson L."/>
            <person name="Teles M."/>
            <person name="MacKenzie S."/>
            <person name="Amaro C."/>
        </authorList>
    </citation>
    <scope>NUCLEOTIDE SEQUENCE</scope>
</reference>
<organism evidence="1">
    <name type="scientific">Anguilla anguilla</name>
    <name type="common">European freshwater eel</name>
    <name type="synonym">Muraena anguilla</name>
    <dbReference type="NCBI Taxonomy" id="7936"/>
    <lineage>
        <taxon>Eukaryota</taxon>
        <taxon>Metazoa</taxon>
        <taxon>Chordata</taxon>
        <taxon>Craniata</taxon>
        <taxon>Vertebrata</taxon>
        <taxon>Euteleostomi</taxon>
        <taxon>Actinopterygii</taxon>
        <taxon>Neopterygii</taxon>
        <taxon>Teleostei</taxon>
        <taxon>Anguilliformes</taxon>
        <taxon>Anguillidae</taxon>
        <taxon>Anguilla</taxon>
    </lineage>
</organism>
<sequence length="53" mass="6061">MGPISTTRMRKEPQALCLTMTRGKHQNLCKCLASRNVLVGMNSSIITNWWVQR</sequence>
<proteinExistence type="predicted"/>
<evidence type="ECO:0000313" key="1">
    <source>
        <dbReference type="EMBL" id="JAH33854.1"/>
    </source>
</evidence>
<reference evidence="1" key="1">
    <citation type="submission" date="2014-11" db="EMBL/GenBank/DDBJ databases">
        <authorList>
            <person name="Amaro Gonzalez C."/>
        </authorList>
    </citation>
    <scope>NUCLEOTIDE SEQUENCE</scope>
</reference>
<protein>
    <submittedName>
        <fullName evidence="1">Uncharacterized protein</fullName>
    </submittedName>
</protein>